<reference evidence="1" key="1">
    <citation type="submission" date="2019-06" db="EMBL/GenBank/DDBJ databases">
        <authorList>
            <person name="Zheng W."/>
        </authorList>
    </citation>
    <scope>NUCLEOTIDE SEQUENCE</scope>
    <source>
        <strain evidence="1">QDHG01</strain>
    </source>
</reference>
<evidence type="ECO:0000313" key="1">
    <source>
        <dbReference type="EMBL" id="TNV74231.1"/>
    </source>
</evidence>
<gene>
    <name evidence="1" type="ORF">FGO68_gene7584</name>
</gene>
<name>A0A8J8NGL9_HALGN</name>
<accession>A0A8J8NGL9</accession>
<sequence>MLKGRGREAKGHQTLLDGFHFGDELGLLKMPADFIKFEVNLIQRLCIPFTLYPQNAWACRYASQGRHPLGNRLWHFLPLELLWGSPLSYVQLVECHTSLQVVSLVLMLIAQGIA</sequence>
<comment type="caution">
    <text evidence="1">The sequence shown here is derived from an EMBL/GenBank/DDBJ whole genome shotgun (WGS) entry which is preliminary data.</text>
</comment>
<dbReference type="Proteomes" id="UP000785679">
    <property type="component" value="Unassembled WGS sequence"/>
</dbReference>
<dbReference type="EMBL" id="RRYP01017254">
    <property type="protein sequence ID" value="TNV74231.1"/>
    <property type="molecule type" value="Genomic_DNA"/>
</dbReference>
<dbReference type="AlphaFoldDB" id="A0A8J8NGL9"/>
<evidence type="ECO:0000313" key="2">
    <source>
        <dbReference type="Proteomes" id="UP000785679"/>
    </source>
</evidence>
<organism evidence="1 2">
    <name type="scientific">Halteria grandinella</name>
    <dbReference type="NCBI Taxonomy" id="5974"/>
    <lineage>
        <taxon>Eukaryota</taxon>
        <taxon>Sar</taxon>
        <taxon>Alveolata</taxon>
        <taxon>Ciliophora</taxon>
        <taxon>Intramacronucleata</taxon>
        <taxon>Spirotrichea</taxon>
        <taxon>Stichotrichia</taxon>
        <taxon>Sporadotrichida</taxon>
        <taxon>Halteriidae</taxon>
        <taxon>Halteria</taxon>
    </lineage>
</organism>
<proteinExistence type="predicted"/>
<protein>
    <submittedName>
        <fullName evidence="1">Uncharacterized protein</fullName>
    </submittedName>
</protein>
<keyword evidence="2" id="KW-1185">Reference proteome</keyword>